<evidence type="ECO:0000313" key="2">
    <source>
        <dbReference type="Proteomes" id="UP000298284"/>
    </source>
</evidence>
<sequence>MASPDWYKKLTDYPSNKQNPFLEQTIAEMKVSVKRQTIRPRKGSGGDASLMVVDSLGEQHASATFIREIEVDQGQFTKIYHDGLAMRSGLSARGKKVFEYVCHQLEPGKGTIHFMLSQCMEFTGYKSKANVISGLGELLEADIIARSTESSLYFINPIVMFNGNRLTFAKSYIKKKLVEKGKQQLEFGFTPFDTLRELDRSE</sequence>
<gene>
    <name evidence="1" type="ORF">EU557_25245</name>
</gene>
<evidence type="ECO:0000313" key="1">
    <source>
        <dbReference type="EMBL" id="TGD76601.1"/>
    </source>
</evidence>
<dbReference type="RefSeq" id="WP_110980634.1">
    <property type="nucleotide sequence ID" value="NZ_SRKZ01000015.1"/>
</dbReference>
<evidence type="ECO:0008006" key="3">
    <source>
        <dbReference type="Google" id="ProtNLM"/>
    </source>
</evidence>
<dbReference type="Proteomes" id="UP000298284">
    <property type="component" value="Unassembled WGS sequence"/>
</dbReference>
<reference evidence="1 2" key="1">
    <citation type="submission" date="2019-04" db="EMBL/GenBank/DDBJ databases">
        <authorList>
            <person name="Feng G."/>
            <person name="Zhang J."/>
            <person name="Zhu H."/>
        </authorList>
    </citation>
    <scope>NUCLEOTIDE SEQUENCE [LARGE SCALE GENOMIC DNA]</scope>
    <source>
        <strain evidence="1 2">JCM 19491</strain>
    </source>
</reference>
<dbReference type="AlphaFoldDB" id="A0A4Z0MAS3"/>
<proteinExistence type="predicted"/>
<keyword evidence="2" id="KW-1185">Reference proteome</keyword>
<dbReference type="EMBL" id="SRKZ01000015">
    <property type="protein sequence ID" value="TGD76601.1"/>
    <property type="molecule type" value="Genomic_DNA"/>
</dbReference>
<dbReference type="OrthoDB" id="3015044at2"/>
<protein>
    <recommendedName>
        <fullName evidence="3">RepA protein</fullName>
    </recommendedName>
</protein>
<name>A0A4Z0MAS3_9BACT</name>
<organism evidence="1 2">
    <name type="scientific">Hymenobacter wooponensis</name>
    <dbReference type="NCBI Taxonomy" id="1525360"/>
    <lineage>
        <taxon>Bacteria</taxon>
        <taxon>Pseudomonadati</taxon>
        <taxon>Bacteroidota</taxon>
        <taxon>Cytophagia</taxon>
        <taxon>Cytophagales</taxon>
        <taxon>Hymenobacteraceae</taxon>
        <taxon>Hymenobacter</taxon>
    </lineage>
</organism>
<accession>A0A4Z0MAS3</accession>
<comment type="caution">
    <text evidence="1">The sequence shown here is derived from an EMBL/GenBank/DDBJ whole genome shotgun (WGS) entry which is preliminary data.</text>
</comment>